<comment type="similarity">
    <text evidence="2">Belongs to the trans-sulfuration enzymes family.</text>
</comment>
<dbReference type="RefSeq" id="WP_267647532.1">
    <property type="nucleotide sequence ID" value="NZ_JANHGR010000002.1"/>
</dbReference>
<dbReference type="InterPro" id="IPR054542">
    <property type="entry name" value="Cys_met_metab_PP"/>
</dbReference>
<dbReference type="Gene3D" id="3.40.640.10">
    <property type="entry name" value="Type I PLP-dependent aspartate aminotransferase-like (Major domain)"/>
    <property type="match status" value="1"/>
</dbReference>
<keyword evidence="4" id="KW-0456">Lyase</keyword>
<dbReference type="InterPro" id="IPR015424">
    <property type="entry name" value="PyrdxlP-dep_Trfase"/>
</dbReference>
<dbReference type="InterPro" id="IPR000277">
    <property type="entry name" value="Cys/Met-Metab_PyrdxlP-dep_enz"/>
</dbReference>
<dbReference type="Pfam" id="PF01053">
    <property type="entry name" value="Cys_Met_Meta_PP"/>
    <property type="match status" value="1"/>
</dbReference>
<name>A0ABD6BX21_9EURY</name>
<dbReference type="AlphaFoldDB" id="A0ABD6BX21"/>
<accession>A0ABD6BX21</accession>
<dbReference type="PANTHER" id="PTHR11808">
    <property type="entry name" value="TRANS-SULFURATION ENZYME FAMILY MEMBER"/>
    <property type="match status" value="1"/>
</dbReference>
<comment type="cofactor">
    <cofactor evidence="1">
        <name>pyridoxal 5'-phosphate</name>
        <dbReference type="ChEBI" id="CHEBI:597326"/>
    </cofactor>
</comment>
<reference evidence="5 6" key="1">
    <citation type="journal article" date="2019" name="Int. J. Syst. Evol. Microbiol.">
        <title>The Global Catalogue of Microorganisms (GCM) 10K type strain sequencing project: providing services to taxonomists for standard genome sequencing and annotation.</title>
        <authorList>
            <consortium name="The Broad Institute Genomics Platform"/>
            <consortium name="The Broad Institute Genome Sequencing Center for Infectious Disease"/>
            <person name="Wu L."/>
            <person name="Ma J."/>
        </authorList>
    </citation>
    <scope>NUCLEOTIDE SEQUENCE [LARGE SCALE GENOMIC DNA]</scope>
    <source>
        <strain evidence="5 6">CGMCC 1.12859</strain>
    </source>
</reference>
<dbReference type="FunFam" id="3.40.640.10:FF:000046">
    <property type="entry name" value="Cystathionine gamma-lyase"/>
    <property type="match status" value="1"/>
</dbReference>
<evidence type="ECO:0000256" key="4">
    <source>
        <dbReference type="ARBA" id="ARBA00023239"/>
    </source>
</evidence>
<dbReference type="PIRSF" id="PIRSF001434">
    <property type="entry name" value="CGS"/>
    <property type="match status" value="1"/>
</dbReference>
<dbReference type="Gene3D" id="3.90.1150.10">
    <property type="entry name" value="Aspartate Aminotransferase, domain 1"/>
    <property type="match status" value="1"/>
</dbReference>
<keyword evidence="6" id="KW-1185">Reference proteome</keyword>
<dbReference type="SUPFAM" id="SSF53383">
    <property type="entry name" value="PLP-dependent transferases"/>
    <property type="match status" value="1"/>
</dbReference>
<dbReference type="CDD" id="cd00614">
    <property type="entry name" value="CGS_like"/>
    <property type="match status" value="1"/>
</dbReference>
<gene>
    <name evidence="5" type="ORF">ACFSAU_14525</name>
</gene>
<dbReference type="InterPro" id="IPR015421">
    <property type="entry name" value="PyrdxlP-dep_Trfase_major"/>
</dbReference>
<dbReference type="GO" id="GO:0016829">
    <property type="term" value="F:lyase activity"/>
    <property type="evidence" value="ECO:0007669"/>
    <property type="project" value="UniProtKB-KW"/>
</dbReference>
<evidence type="ECO:0000313" key="5">
    <source>
        <dbReference type="EMBL" id="MFD1568708.1"/>
    </source>
</evidence>
<dbReference type="PANTHER" id="PTHR11808:SF15">
    <property type="entry name" value="CYSTATHIONINE GAMMA-LYASE"/>
    <property type="match status" value="1"/>
</dbReference>
<comment type="caution">
    <text evidence="5">The sequence shown here is derived from an EMBL/GenBank/DDBJ whole genome shotgun (WGS) entry which is preliminary data.</text>
</comment>
<organism evidence="5 6">
    <name type="scientific">Halolamina litorea</name>
    <dbReference type="NCBI Taxonomy" id="1515593"/>
    <lineage>
        <taxon>Archaea</taxon>
        <taxon>Methanobacteriati</taxon>
        <taxon>Methanobacteriota</taxon>
        <taxon>Stenosarchaea group</taxon>
        <taxon>Halobacteria</taxon>
        <taxon>Halobacteriales</taxon>
        <taxon>Haloferacaceae</taxon>
    </lineage>
</organism>
<protein>
    <submittedName>
        <fullName evidence="5">Trans-sulfuration enzyme family protein</fullName>
    </submittedName>
</protein>
<dbReference type="FunFam" id="3.90.1150.10:FF:000008">
    <property type="entry name" value="Cystathionine gamma-synthase"/>
    <property type="match status" value="1"/>
</dbReference>
<dbReference type="EMBL" id="JBHUCZ010000013">
    <property type="protein sequence ID" value="MFD1568708.1"/>
    <property type="molecule type" value="Genomic_DNA"/>
</dbReference>
<evidence type="ECO:0000256" key="3">
    <source>
        <dbReference type="ARBA" id="ARBA00022898"/>
    </source>
</evidence>
<dbReference type="Proteomes" id="UP001597139">
    <property type="component" value="Unassembled WGS sequence"/>
</dbReference>
<dbReference type="InterPro" id="IPR015422">
    <property type="entry name" value="PyrdxlP-dep_Trfase_small"/>
</dbReference>
<dbReference type="PROSITE" id="PS00868">
    <property type="entry name" value="CYS_MET_METAB_PP"/>
    <property type="match status" value="1"/>
</dbReference>
<sequence length="412" mass="44367">MGERDDHRFATRAVSWGEDPASSDVGDVVSPIHLTSTYAVPGIDSEFKLDEADPEEGEFLYGRLSNPTRHAAEKRLAALEGGAHGLAFASGTAAISTLFFATVTPGDHIVAFDDLYAGTRRMLESLFRDRLGVDVSFVDATDAGNVADAMRPETKLVYMETPTNPLLRLCDLDAIADIAHAGDALLGVDNTFLSPFLQNPLELGADVVAHSTTKYLNGHSDSIGGALVLDDDDLAAECYHLQRVLLGNAMAPFDAYLTLRGSKTLPMRMRQHEANASEIATFLEGHPLVETVHYPGLESHPQHELAKQQMAGYGGVLSFELEGDMDDAAAFLEALSTFTLAVSLGGVESLVELPAGMTHEPIPKAEREELGITDTLVRMSVGVEAVDDLLADLERGFAAMRRFSEQQPPAED</sequence>
<evidence type="ECO:0000313" key="6">
    <source>
        <dbReference type="Proteomes" id="UP001597139"/>
    </source>
</evidence>
<keyword evidence="3" id="KW-0663">Pyridoxal phosphate</keyword>
<evidence type="ECO:0000256" key="1">
    <source>
        <dbReference type="ARBA" id="ARBA00001933"/>
    </source>
</evidence>
<proteinExistence type="inferred from homology"/>
<evidence type="ECO:0000256" key="2">
    <source>
        <dbReference type="ARBA" id="ARBA00009077"/>
    </source>
</evidence>